<feature type="region of interest" description="Disordered" evidence="1">
    <location>
        <begin position="94"/>
        <end position="115"/>
    </location>
</feature>
<protein>
    <submittedName>
        <fullName evidence="2">Uncharacterized protein</fullName>
    </submittedName>
</protein>
<feature type="compositionally biased region" description="Polar residues" evidence="1">
    <location>
        <begin position="12"/>
        <end position="29"/>
    </location>
</feature>
<dbReference type="EMBL" id="JADEWU010000079">
    <property type="protein sequence ID" value="MBE9146042.1"/>
    <property type="molecule type" value="Genomic_DNA"/>
</dbReference>
<sequence length="115" mass="12156">MTYSGDVEASTDLESGNYTGTAYDTNADGQSDYVEVDTNADGLVDVIIGDTNYDGIMDTAIADTDYDSVPDTGYIDTDNDGTFDISMVNFSVESQTTAPEDTSITEAAESSLAEL</sequence>
<keyword evidence="3" id="KW-1185">Reference proteome</keyword>
<name>A0ABR9UHV1_9CYAN</name>
<gene>
    <name evidence="2" type="ORF">IQ236_22885</name>
</gene>
<organism evidence="2 3">
    <name type="scientific">Planktothrix mougeotii LEGE 06226</name>
    <dbReference type="NCBI Taxonomy" id="1828728"/>
    <lineage>
        <taxon>Bacteria</taxon>
        <taxon>Bacillati</taxon>
        <taxon>Cyanobacteriota</taxon>
        <taxon>Cyanophyceae</taxon>
        <taxon>Oscillatoriophycideae</taxon>
        <taxon>Oscillatoriales</taxon>
        <taxon>Microcoleaceae</taxon>
        <taxon>Planktothrix</taxon>
    </lineage>
</organism>
<accession>A0ABR9UHV1</accession>
<comment type="caution">
    <text evidence="2">The sequence shown here is derived from an EMBL/GenBank/DDBJ whole genome shotgun (WGS) entry which is preliminary data.</text>
</comment>
<dbReference type="RefSeq" id="WP_193871429.1">
    <property type="nucleotide sequence ID" value="NZ_JADEWU010000079.1"/>
</dbReference>
<dbReference type="Proteomes" id="UP000640725">
    <property type="component" value="Unassembled WGS sequence"/>
</dbReference>
<evidence type="ECO:0000313" key="3">
    <source>
        <dbReference type="Proteomes" id="UP000640725"/>
    </source>
</evidence>
<reference evidence="2 3" key="1">
    <citation type="submission" date="2020-10" db="EMBL/GenBank/DDBJ databases">
        <authorList>
            <person name="Castelo-Branco R."/>
            <person name="Eusebio N."/>
            <person name="Adriana R."/>
            <person name="Vieira A."/>
            <person name="Brugerolle De Fraissinette N."/>
            <person name="Rezende De Castro R."/>
            <person name="Schneider M.P."/>
            <person name="Vasconcelos V."/>
            <person name="Leao P.N."/>
        </authorList>
    </citation>
    <scope>NUCLEOTIDE SEQUENCE [LARGE SCALE GENOMIC DNA]</scope>
    <source>
        <strain evidence="2 3">LEGE 06226</strain>
    </source>
</reference>
<evidence type="ECO:0000256" key="1">
    <source>
        <dbReference type="SAM" id="MobiDB-lite"/>
    </source>
</evidence>
<feature type="compositionally biased region" description="Polar residues" evidence="1">
    <location>
        <begin position="94"/>
        <end position="105"/>
    </location>
</feature>
<proteinExistence type="predicted"/>
<feature type="region of interest" description="Disordered" evidence="1">
    <location>
        <begin position="1"/>
        <end position="29"/>
    </location>
</feature>
<evidence type="ECO:0000313" key="2">
    <source>
        <dbReference type="EMBL" id="MBE9146042.1"/>
    </source>
</evidence>